<keyword evidence="1" id="KW-1133">Transmembrane helix</keyword>
<protein>
    <recommendedName>
        <fullName evidence="2">DUF1279 domain-containing protein</fullName>
    </recommendedName>
</protein>
<dbReference type="InterPro" id="IPR045866">
    <property type="entry name" value="FAM210A/B-like"/>
</dbReference>
<accession>A0A6H5IGL3</accession>
<evidence type="ECO:0000256" key="1">
    <source>
        <dbReference type="SAM" id="Phobius"/>
    </source>
</evidence>
<dbReference type="AlphaFoldDB" id="A0A6H5IGL3"/>
<gene>
    <name evidence="3" type="ORF">TBRA_LOCUS8082</name>
</gene>
<reference evidence="3 4" key="1">
    <citation type="submission" date="2020-02" db="EMBL/GenBank/DDBJ databases">
        <authorList>
            <person name="Ferguson B K."/>
        </authorList>
    </citation>
    <scope>NUCLEOTIDE SEQUENCE [LARGE SCALE GENOMIC DNA]</scope>
</reference>
<evidence type="ECO:0000259" key="2">
    <source>
        <dbReference type="Pfam" id="PF06916"/>
    </source>
</evidence>
<feature type="transmembrane region" description="Helical" evidence="1">
    <location>
        <begin position="78"/>
        <end position="98"/>
    </location>
</feature>
<dbReference type="GO" id="GO:0005739">
    <property type="term" value="C:mitochondrion"/>
    <property type="evidence" value="ECO:0007669"/>
    <property type="project" value="TreeGrafter"/>
</dbReference>
<feature type="transmembrane region" description="Helical" evidence="1">
    <location>
        <begin position="20"/>
        <end position="37"/>
    </location>
</feature>
<evidence type="ECO:0000313" key="3">
    <source>
        <dbReference type="EMBL" id="CAB0036204.1"/>
    </source>
</evidence>
<dbReference type="Pfam" id="PF06916">
    <property type="entry name" value="FAM210A-B_dom"/>
    <property type="match status" value="1"/>
</dbReference>
<dbReference type="PANTHER" id="PTHR21377">
    <property type="entry name" value="PROTEIN FAM210B, MITOCHONDRIAL"/>
    <property type="match status" value="1"/>
</dbReference>
<name>A0A6H5IGL3_9HYME</name>
<keyword evidence="1" id="KW-0812">Transmembrane</keyword>
<dbReference type="PANTHER" id="PTHR21377:SF0">
    <property type="entry name" value="PROTEIN FAM210B, MITOCHONDRIAL"/>
    <property type="match status" value="1"/>
</dbReference>
<dbReference type="EMBL" id="CADCXV010000810">
    <property type="protein sequence ID" value="CAB0036204.1"/>
    <property type="molecule type" value="Genomic_DNA"/>
</dbReference>
<keyword evidence="1" id="KW-0472">Membrane</keyword>
<sequence length="113" mass="12322">MSKRQKLGILVRDYGRTVMAFHIGVSLVSLGSFYWVVSSGLDITPAIKFIAGEGEDDLIKTVMGQSSTFLIAYAVHKLFAPVRISLTLGFTPILVRFLRKKGVLKPPKAAAPT</sequence>
<organism evidence="3 4">
    <name type="scientific">Trichogramma brassicae</name>
    <dbReference type="NCBI Taxonomy" id="86971"/>
    <lineage>
        <taxon>Eukaryota</taxon>
        <taxon>Metazoa</taxon>
        <taxon>Ecdysozoa</taxon>
        <taxon>Arthropoda</taxon>
        <taxon>Hexapoda</taxon>
        <taxon>Insecta</taxon>
        <taxon>Pterygota</taxon>
        <taxon>Neoptera</taxon>
        <taxon>Endopterygota</taxon>
        <taxon>Hymenoptera</taxon>
        <taxon>Apocrita</taxon>
        <taxon>Proctotrupomorpha</taxon>
        <taxon>Chalcidoidea</taxon>
        <taxon>Trichogrammatidae</taxon>
        <taxon>Trichogramma</taxon>
    </lineage>
</organism>
<proteinExistence type="predicted"/>
<dbReference type="OrthoDB" id="426386at2759"/>
<evidence type="ECO:0000313" key="4">
    <source>
        <dbReference type="Proteomes" id="UP000479190"/>
    </source>
</evidence>
<dbReference type="Proteomes" id="UP000479190">
    <property type="component" value="Unassembled WGS sequence"/>
</dbReference>
<dbReference type="InterPro" id="IPR009688">
    <property type="entry name" value="FAM210A/B-like_dom"/>
</dbReference>
<feature type="domain" description="DUF1279" evidence="2">
    <location>
        <begin position="9"/>
        <end position="93"/>
    </location>
</feature>
<keyword evidence="4" id="KW-1185">Reference proteome</keyword>